<gene>
    <name evidence="1" type="ORF">GSCOC_T00019262001</name>
</gene>
<accession>A0A068V7N6</accession>
<organism evidence="1 2">
    <name type="scientific">Coffea canephora</name>
    <name type="common">Robusta coffee</name>
    <dbReference type="NCBI Taxonomy" id="49390"/>
    <lineage>
        <taxon>Eukaryota</taxon>
        <taxon>Viridiplantae</taxon>
        <taxon>Streptophyta</taxon>
        <taxon>Embryophyta</taxon>
        <taxon>Tracheophyta</taxon>
        <taxon>Spermatophyta</taxon>
        <taxon>Magnoliopsida</taxon>
        <taxon>eudicotyledons</taxon>
        <taxon>Gunneridae</taxon>
        <taxon>Pentapetalae</taxon>
        <taxon>asterids</taxon>
        <taxon>lamiids</taxon>
        <taxon>Gentianales</taxon>
        <taxon>Rubiaceae</taxon>
        <taxon>Ixoroideae</taxon>
        <taxon>Gardenieae complex</taxon>
        <taxon>Bertiereae - Coffeeae clade</taxon>
        <taxon>Coffeeae</taxon>
        <taxon>Coffea</taxon>
    </lineage>
</organism>
<dbReference type="Gramene" id="CDP16770">
    <property type="protein sequence ID" value="CDP16770"/>
    <property type="gene ID" value="GSCOC_T00019262001"/>
</dbReference>
<evidence type="ECO:0000313" key="1">
    <source>
        <dbReference type="EMBL" id="CDP16770.1"/>
    </source>
</evidence>
<keyword evidence="2" id="KW-1185">Reference proteome</keyword>
<dbReference type="EMBL" id="HG739220">
    <property type="protein sequence ID" value="CDP16770.1"/>
    <property type="molecule type" value="Genomic_DNA"/>
</dbReference>
<sequence>MKDPIAVSAVRVQPREKVDFLDSVEGSTKHKCYSLSIWAKQGQGFRVNKITVCQDSDTS</sequence>
<name>A0A068V7N6_COFCA</name>
<proteinExistence type="predicted"/>
<reference evidence="2" key="1">
    <citation type="journal article" date="2014" name="Science">
        <title>The coffee genome provides insight into the convergent evolution of caffeine biosynthesis.</title>
        <authorList>
            <person name="Denoeud F."/>
            <person name="Carretero-Paulet L."/>
            <person name="Dereeper A."/>
            <person name="Droc G."/>
            <person name="Guyot R."/>
            <person name="Pietrella M."/>
            <person name="Zheng C."/>
            <person name="Alberti A."/>
            <person name="Anthony F."/>
            <person name="Aprea G."/>
            <person name="Aury J.M."/>
            <person name="Bento P."/>
            <person name="Bernard M."/>
            <person name="Bocs S."/>
            <person name="Campa C."/>
            <person name="Cenci A."/>
            <person name="Combes M.C."/>
            <person name="Crouzillat D."/>
            <person name="Da Silva C."/>
            <person name="Daddiego L."/>
            <person name="De Bellis F."/>
            <person name="Dussert S."/>
            <person name="Garsmeur O."/>
            <person name="Gayraud T."/>
            <person name="Guignon V."/>
            <person name="Jahn K."/>
            <person name="Jamilloux V."/>
            <person name="Joet T."/>
            <person name="Labadie K."/>
            <person name="Lan T."/>
            <person name="Leclercq J."/>
            <person name="Lepelley M."/>
            <person name="Leroy T."/>
            <person name="Li L.T."/>
            <person name="Librado P."/>
            <person name="Lopez L."/>
            <person name="Munoz A."/>
            <person name="Noel B."/>
            <person name="Pallavicini A."/>
            <person name="Perrotta G."/>
            <person name="Poncet V."/>
            <person name="Pot D."/>
            <person name="Priyono X."/>
            <person name="Rigoreau M."/>
            <person name="Rouard M."/>
            <person name="Rozas J."/>
            <person name="Tranchant-Dubreuil C."/>
            <person name="VanBuren R."/>
            <person name="Zhang Q."/>
            <person name="Andrade A.C."/>
            <person name="Argout X."/>
            <person name="Bertrand B."/>
            <person name="de Kochko A."/>
            <person name="Graziosi G."/>
            <person name="Henry R.J."/>
            <person name="Jayarama X."/>
            <person name="Ming R."/>
            <person name="Nagai C."/>
            <person name="Rounsley S."/>
            <person name="Sankoff D."/>
            <person name="Giuliano G."/>
            <person name="Albert V.A."/>
            <person name="Wincker P."/>
            <person name="Lashermes P."/>
        </authorList>
    </citation>
    <scope>NUCLEOTIDE SEQUENCE [LARGE SCALE GENOMIC DNA]</scope>
    <source>
        <strain evidence="2">cv. DH200-94</strain>
    </source>
</reference>
<dbReference type="AlphaFoldDB" id="A0A068V7N6"/>
<dbReference type="InParanoid" id="A0A068V7N6"/>
<dbReference type="Proteomes" id="UP000295252">
    <property type="component" value="Chromosome I"/>
</dbReference>
<evidence type="ECO:0000313" key="2">
    <source>
        <dbReference type="Proteomes" id="UP000295252"/>
    </source>
</evidence>
<protein>
    <submittedName>
        <fullName evidence="1">Uncharacterized protein</fullName>
    </submittedName>
</protein>